<protein>
    <submittedName>
        <fullName evidence="1">Uncharacterized protein</fullName>
    </submittedName>
</protein>
<name>A0ABT0EKQ5_9PSED</name>
<dbReference type="RefSeq" id="WP_247403338.1">
    <property type="nucleotide sequence ID" value="NZ_JAKNRV010000172.1"/>
</dbReference>
<dbReference type="EMBL" id="JAKNRV010000172">
    <property type="protein sequence ID" value="MCK1786071.1"/>
    <property type="molecule type" value="Genomic_DNA"/>
</dbReference>
<evidence type="ECO:0000313" key="1">
    <source>
        <dbReference type="EMBL" id="MCK1786071.1"/>
    </source>
</evidence>
<dbReference type="Proteomes" id="UP001317085">
    <property type="component" value="Unassembled WGS sequence"/>
</dbReference>
<gene>
    <name evidence="1" type="ORF">L9Z73_17430</name>
</gene>
<sequence>MPLNRNEVRALFESAKLDYTVLTPKNMQRLRTLINDQMKASGCFKDTFRCRQRATIRDGYAELRCKAFYFESREAVTFNSDGFIGFAGWADEKSVQPVLAGFKEWIKRLTP</sequence>
<keyword evidence="2" id="KW-1185">Reference proteome</keyword>
<comment type="caution">
    <text evidence="1">The sequence shown here is derived from an EMBL/GenBank/DDBJ whole genome shotgun (WGS) entry which is preliminary data.</text>
</comment>
<organism evidence="1 2">
    <name type="scientific">Pseudomonas emilianonis</name>
    <dbReference type="NCBI Taxonomy" id="2915812"/>
    <lineage>
        <taxon>Bacteria</taxon>
        <taxon>Pseudomonadati</taxon>
        <taxon>Pseudomonadota</taxon>
        <taxon>Gammaproteobacteria</taxon>
        <taxon>Pseudomonadales</taxon>
        <taxon>Pseudomonadaceae</taxon>
        <taxon>Pseudomonas</taxon>
    </lineage>
</organism>
<reference evidence="1 2" key="1">
    <citation type="submission" date="2022-02" db="EMBL/GenBank/DDBJ databases">
        <title>Comparative genomics of the first Antarctic Pseudomonas spp. capable of biotransforming 2,4,6-Trinitrotoluene.</title>
        <authorList>
            <person name="Cabrera M.A."/>
            <person name="Marquez S.L."/>
            <person name="Perez-Donoso J.M."/>
        </authorList>
    </citation>
    <scope>NUCLEOTIDE SEQUENCE [LARGE SCALE GENOMIC DNA]</scope>
    <source>
        <strain evidence="1 2">TNT11</strain>
    </source>
</reference>
<proteinExistence type="predicted"/>
<evidence type="ECO:0000313" key="2">
    <source>
        <dbReference type="Proteomes" id="UP001317085"/>
    </source>
</evidence>
<accession>A0ABT0EKQ5</accession>